<name>A0A1Q2D3G3_9ENTE</name>
<protein>
    <submittedName>
        <fullName evidence="1">Uncharacterized protein</fullName>
    </submittedName>
</protein>
<evidence type="ECO:0000313" key="2">
    <source>
        <dbReference type="Proteomes" id="UP000188246"/>
    </source>
</evidence>
<evidence type="ECO:0000313" key="1">
    <source>
        <dbReference type="EMBL" id="AQP52873.1"/>
    </source>
</evidence>
<dbReference type="AlphaFoldDB" id="A0A1Q2D3G3"/>
<dbReference type="KEGG" id="vpi:BW732_00635"/>
<organism evidence="1 2">
    <name type="scientific">Vagococcus penaei</name>
    <dbReference type="NCBI Taxonomy" id="633807"/>
    <lineage>
        <taxon>Bacteria</taxon>
        <taxon>Bacillati</taxon>
        <taxon>Bacillota</taxon>
        <taxon>Bacilli</taxon>
        <taxon>Lactobacillales</taxon>
        <taxon>Enterococcaceae</taxon>
        <taxon>Vagococcus</taxon>
    </lineage>
</organism>
<sequence length="115" mass="13351">MVFKQLMKSKKERILLMIIFFIGLLGIYWMTNSIGSLFSYLILLVSVVIYRENQMKNLAKMWRLSDQLGLSVDELSQLSGIGRLDLIASKPISRDRYCPPIRLVKQTIQKLEQLT</sequence>
<gene>
    <name evidence="1" type="ORF">BW732_00635</name>
</gene>
<proteinExistence type="predicted"/>
<dbReference type="Proteomes" id="UP000188246">
    <property type="component" value="Chromosome"/>
</dbReference>
<accession>A0A1Q2D3G3</accession>
<dbReference type="EMBL" id="CP019609">
    <property type="protein sequence ID" value="AQP52873.1"/>
    <property type="molecule type" value="Genomic_DNA"/>
</dbReference>
<reference evidence="1 2" key="1">
    <citation type="journal article" date="2010" name="Int. J. Syst. Evol. Microbiol.">
        <title>Vagococcus penaei sp. nov., isolated from spoilage microbiota of cooked shrimp (Penaeus vannamei).</title>
        <authorList>
            <person name="Jaffres E."/>
            <person name="Prevost H."/>
            <person name="Rossero A."/>
            <person name="Joffraud J.J."/>
            <person name="Dousset X."/>
        </authorList>
    </citation>
    <scope>NUCLEOTIDE SEQUENCE [LARGE SCALE GENOMIC DNA]</scope>
    <source>
        <strain evidence="1 2">CD276</strain>
    </source>
</reference>
<keyword evidence="2" id="KW-1185">Reference proteome</keyword>